<evidence type="ECO:0000313" key="2">
    <source>
        <dbReference type="Proteomes" id="UP001054837"/>
    </source>
</evidence>
<gene>
    <name evidence="1" type="ORF">CDAR_533601</name>
</gene>
<organism evidence="1 2">
    <name type="scientific">Caerostris darwini</name>
    <dbReference type="NCBI Taxonomy" id="1538125"/>
    <lineage>
        <taxon>Eukaryota</taxon>
        <taxon>Metazoa</taxon>
        <taxon>Ecdysozoa</taxon>
        <taxon>Arthropoda</taxon>
        <taxon>Chelicerata</taxon>
        <taxon>Arachnida</taxon>
        <taxon>Araneae</taxon>
        <taxon>Araneomorphae</taxon>
        <taxon>Entelegynae</taxon>
        <taxon>Araneoidea</taxon>
        <taxon>Araneidae</taxon>
        <taxon>Caerostris</taxon>
    </lineage>
</organism>
<comment type="caution">
    <text evidence="1">The sequence shown here is derived from an EMBL/GenBank/DDBJ whole genome shotgun (WGS) entry which is preliminary data.</text>
</comment>
<sequence length="190" mass="21009">MVLGRPSRTTGHLTNSFPISTLAAIAKPPVHLGQGRERGKACCWVCRLAEILDLSVAVVFLGYEDVLEKAIDLRRNPKTFEFQRLCARLRKDCGESPSCSREWRKCKYGISSAKVGARGGRISHNNVNAPGDDITLHVAPASRNHGDLLQLDSRCPTHKVGLPFAGYRLFLSAAVARCRLFFAFGKDIRF</sequence>
<dbReference type="AlphaFoldDB" id="A0AAV4SAH2"/>
<accession>A0AAV4SAH2</accession>
<evidence type="ECO:0000313" key="1">
    <source>
        <dbReference type="EMBL" id="GIY29405.1"/>
    </source>
</evidence>
<name>A0AAV4SAH2_9ARAC</name>
<proteinExistence type="predicted"/>
<keyword evidence="2" id="KW-1185">Reference proteome</keyword>
<reference evidence="1 2" key="1">
    <citation type="submission" date="2021-06" db="EMBL/GenBank/DDBJ databases">
        <title>Caerostris darwini draft genome.</title>
        <authorList>
            <person name="Kono N."/>
            <person name="Arakawa K."/>
        </authorList>
    </citation>
    <scope>NUCLEOTIDE SEQUENCE [LARGE SCALE GENOMIC DNA]</scope>
</reference>
<dbReference type="EMBL" id="BPLQ01007314">
    <property type="protein sequence ID" value="GIY29405.1"/>
    <property type="molecule type" value="Genomic_DNA"/>
</dbReference>
<protein>
    <submittedName>
        <fullName evidence="1">Uncharacterized protein</fullName>
    </submittedName>
</protein>
<dbReference type="Proteomes" id="UP001054837">
    <property type="component" value="Unassembled WGS sequence"/>
</dbReference>